<sequence>MKKLLLKYHRIFGIITLPILLVWFISGYFMLLGGFPRASKSWIESHQKTIPFKVIPKEGISPNSHIHYGAFGWRQIRNFNHNNADTIYLQKNEGSIQSQCEAFGNMLMDEKAEHTTIMHDLDMWIPWSRMRKHLPIYRMKYKDGSNLYISSKTGDVLQRTTTKSKWIACFGAIPHWLYFRTLRENTQIWILVIKFLAILSLIAILTGYIYGGIILVKKRLRNPYKKRHYRWHYLLGISGGLIIFTWTLSGFFSLHHVSNRWIKKGVFNDAQEIWQPTEPINTIALDRLTKLPPNTVDIQSYTIKNRAVVQFTTQKGKHHYYCGDTMDQKVWSQSQLKACFEQTFPNYLVNTVPLEKNIVEISLDDPGESQFQFDLLSGKMIRYTDQEKRVNQFLYQGLHSFMIGSLKTKNTGRILIILFFLTLGTATLLTGLWITIKKR</sequence>
<protein>
    <submittedName>
        <fullName evidence="1">PepSY domain-containing protein</fullName>
    </submittedName>
</protein>
<gene>
    <name evidence="1" type="ORF">K4L44_03065</name>
</gene>
<reference evidence="1" key="1">
    <citation type="submission" date="2021-08" db="EMBL/GenBank/DDBJ databases">
        <title>Novel anaerobic bacterium isolated from sea squirt in East Sea, Republic of Korea.</title>
        <authorList>
            <person name="Nguyen T.H."/>
            <person name="Li Z."/>
            <person name="Lee Y.-J."/>
            <person name="Ko J."/>
            <person name="Kim S.-G."/>
        </authorList>
    </citation>
    <scope>NUCLEOTIDE SEQUENCE</scope>
    <source>
        <strain evidence="1">KCTC 25031</strain>
    </source>
</reference>
<proteinExistence type="predicted"/>
<dbReference type="Proteomes" id="UP000826212">
    <property type="component" value="Chromosome"/>
</dbReference>
<evidence type="ECO:0000313" key="1">
    <source>
        <dbReference type="EMBL" id="QZE14855.1"/>
    </source>
</evidence>
<organism evidence="1 2">
    <name type="scientific">Halosquirtibacter laminarini</name>
    <dbReference type="NCBI Taxonomy" id="3374600"/>
    <lineage>
        <taxon>Bacteria</taxon>
        <taxon>Pseudomonadati</taxon>
        <taxon>Bacteroidota</taxon>
        <taxon>Bacteroidia</taxon>
        <taxon>Marinilabiliales</taxon>
        <taxon>Prolixibacteraceae</taxon>
        <taxon>Halosquirtibacter</taxon>
    </lineage>
</organism>
<evidence type="ECO:0000313" key="2">
    <source>
        <dbReference type="Proteomes" id="UP000826212"/>
    </source>
</evidence>
<name>A0AC61NP01_9BACT</name>
<keyword evidence="2" id="KW-1185">Reference proteome</keyword>
<accession>A0AC61NP01</accession>
<dbReference type="EMBL" id="CP081303">
    <property type="protein sequence ID" value="QZE14855.1"/>
    <property type="molecule type" value="Genomic_DNA"/>
</dbReference>